<sequence>MKVLFIVTSFIRDEKDVINPWMIETIEQLKSRGVEVTVYTSAWRGLRDHEVRGIPVRRFHYLPARLEILSHDRTIPDQIKQNKLVLLLVAPYLLFGVLGLRRLLKKERFDVIHVHWPFPLGIFGYFAGKWARAPVINEFYGVELRWVFNRMPIFIPFVRWILNYSDLVVAISSHTRSEIERIAPVKVEVVPYGSAVPAVKPAEAGQPDPGRTRRILFVGRLVERKGVEYLIRAVPELELPFPVELDIVGGGPEEESLRELVRLLGLAGRVNLAGRVSNERLKEFYAGCDCFVLPAIVDSRGDTEGLGVVMIEALSYRKPVVASALGGIVDVIHHDQTGLLVPEKDPRALAAAIRRLLTDEALSRRLGEEGFRFISRYFDWNRIAGRWLELYAEIVGRNKKDSPSK</sequence>
<reference evidence="3 4" key="1">
    <citation type="journal article" date="2016" name="Nat. Commun.">
        <title>Thousands of microbial genomes shed light on interconnected biogeochemical processes in an aquifer system.</title>
        <authorList>
            <person name="Anantharaman K."/>
            <person name="Brown C.T."/>
            <person name="Hug L.A."/>
            <person name="Sharon I."/>
            <person name="Castelle C.J."/>
            <person name="Probst A.J."/>
            <person name="Thomas B.C."/>
            <person name="Singh A."/>
            <person name="Wilkins M.J."/>
            <person name="Karaoz U."/>
            <person name="Brodie E.L."/>
            <person name="Williams K.H."/>
            <person name="Hubbard S.S."/>
            <person name="Banfield J.F."/>
        </authorList>
    </citation>
    <scope>NUCLEOTIDE SEQUENCE [LARGE SCALE GENOMIC DNA]</scope>
</reference>
<dbReference type="PANTHER" id="PTHR12526">
    <property type="entry name" value="GLYCOSYLTRANSFERASE"/>
    <property type="match status" value="1"/>
</dbReference>
<evidence type="ECO:0008006" key="5">
    <source>
        <dbReference type="Google" id="ProtNLM"/>
    </source>
</evidence>
<dbReference type="STRING" id="1817867.A3F83_14640"/>
<dbReference type="PANTHER" id="PTHR12526:SF634">
    <property type="entry name" value="BLL3361 PROTEIN"/>
    <property type="match status" value="1"/>
</dbReference>
<evidence type="ECO:0000313" key="3">
    <source>
        <dbReference type="EMBL" id="OGG01207.1"/>
    </source>
</evidence>
<dbReference type="InterPro" id="IPR001296">
    <property type="entry name" value="Glyco_trans_1"/>
</dbReference>
<dbReference type="SUPFAM" id="SSF53756">
    <property type="entry name" value="UDP-Glycosyltransferase/glycogen phosphorylase"/>
    <property type="match status" value="1"/>
</dbReference>
<dbReference type="Pfam" id="PF13579">
    <property type="entry name" value="Glyco_trans_4_4"/>
    <property type="match status" value="1"/>
</dbReference>
<dbReference type="Proteomes" id="UP000179129">
    <property type="component" value="Unassembled WGS sequence"/>
</dbReference>
<feature type="domain" description="Glycosyl transferase family 1" evidence="1">
    <location>
        <begin position="210"/>
        <end position="370"/>
    </location>
</feature>
<dbReference type="Pfam" id="PF00534">
    <property type="entry name" value="Glycos_transf_1"/>
    <property type="match status" value="1"/>
</dbReference>
<dbReference type="InterPro" id="IPR028098">
    <property type="entry name" value="Glyco_trans_4-like_N"/>
</dbReference>
<gene>
    <name evidence="3" type="ORF">A3F83_14640</name>
</gene>
<evidence type="ECO:0000259" key="2">
    <source>
        <dbReference type="Pfam" id="PF13579"/>
    </source>
</evidence>
<accession>A0A1F5YML8</accession>
<dbReference type="Gene3D" id="3.40.50.2000">
    <property type="entry name" value="Glycogen Phosphorylase B"/>
    <property type="match status" value="2"/>
</dbReference>
<dbReference type="AlphaFoldDB" id="A0A1F5YML8"/>
<name>A0A1F5YML8_9BACT</name>
<protein>
    <recommendedName>
        <fullName evidence="5">Glycosyl transferase family 1</fullName>
    </recommendedName>
</protein>
<dbReference type="GO" id="GO:0016757">
    <property type="term" value="F:glycosyltransferase activity"/>
    <property type="evidence" value="ECO:0007669"/>
    <property type="project" value="InterPro"/>
</dbReference>
<proteinExistence type="predicted"/>
<evidence type="ECO:0000259" key="1">
    <source>
        <dbReference type="Pfam" id="PF00534"/>
    </source>
</evidence>
<evidence type="ECO:0000313" key="4">
    <source>
        <dbReference type="Proteomes" id="UP000179129"/>
    </source>
</evidence>
<comment type="caution">
    <text evidence="3">The sequence shown here is derived from an EMBL/GenBank/DDBJ whole genome shotgun (WGS) entry which is preliminary data.</text>
</comment>
<feature type="domain" description="Glycosyltransferase subfamily 4-like N-terminal" evidence="2">
    <location>
        <begin position="25"/>
        <end position="193"/>
    </location>
</feature>
<dbReference type="EMBL" id="MFIX01000220">
    <property type="protein sequence ID" value="OGG01207.1"/>
    <property type="molecule type" value="Genomic_DNA"/>
</dbReference>
<dbReference type="CDD" id="cd03801">
    <property type="entry name" value="GT4_PimA-like"/>
    <property type="match status" value="1"/>
</dbReference>
<organism evidence="3 4">
    <name type="scientific">Candidatus Glassbacteria bacterium RIFCSPLOWO2_12_FULL_58_11</name>
    <dbReference type="NCBI Taxonomy" id="1817867"/>
    <lineage>
        <taxon>Bacteria</taxon>
        <taxon>Candidatus Glassiibacteriota</taxon>
    </lineage>
</organism>